<dbReference type="InterPro" id="IPR036513">
    <property type="entry name" value="STAS_dom_sf"/>
</dbReference>
<dbReference type="SUPFAM" id="SSF52091">
    <property type="entry name" value="SpoIIaa-like"/>
    <property type="match status" value="1"/>
</dbReference>
<dbReference type="EMBL" id="CP064781">
    <property type="protein sequence ID" value="QRJ63443.1"/>
    <property type="molecule type" value="Genomic_DNA"/>
</dbReference>
<protein>
    <submittedName>
        <fullName evidence="1">STAS/SEC14 domain-containing protein</fullName>
    </submittedName>
</protein>
<sequence>MIVTDHQPHRVSVAVYGEFTLADYKEFEELVNFKVKFEGPVDLLFDLREMADFTLDVAWEELKFSRTHANDFNRIAVVTDSQWLTWAAWLSQIFVNAEMQIFSDADEAAGWLGAAA</sequence>
<gene>
    <name evidence="1" type="ORF">IWH25_17130</name>
</gene>
<proteinExistence type="predicted"/>
<dbReference type="KEGG" id="ares:IWH25_17130"/>
<organism evidence="1 2">
    <name type="scientific">Azospira restricta</name>
    <dbReference type="NCBI Taxonomy" id="404405"/>
    <lineage>
        <taxon>Bacteria</taxon>
        <taxon>Pseudomonadati</taxon>
        <taxon>Pseudomonadota</taxon>
        <taxon>Betaproteobacteria</taxon>
        <taxon>Rhodocyclales</taxon>
        <taxon>Rhodocyclaceae</taxon>
        <taxon>Azospira</taxon>
    </lineage>
</organism>
<dbReference type="RefSeq" id="WP_203386970.1">
    <property type="nucleotide sequence ID" value="NZ_CP064781.1"/>
</dbReference>
<evidence type="ECO:0000313" key="2">
    <source>
        <dbReference type="Proteomes" id="UP000663444"/>
    </source>
</evidence>
<name>A0A974SNM3_9RHOO</name>
<dbReference type="Gene3D" id="3.40.50.10600">
    <property type="entry name" value="SpoIIaa-like domains"/>
    <property type="match status" value="1"/>
</dbReference>
<dbReference type="AlphaFoldDB" id="A0A974SNM3"/>
<reference evidence="1" key="1">
    <citation type="submission" date="2020-11" db="EMBL/GenBank/DDBJ databases">
        <title>Azospira restricta DSM 18626 genome sequence.</title>
        <authorList>
            <person name="Moe W.M."/>
        </authorList>
    </citation>
    <scope>NUCLEOTIDE SEQUENCE</scope>
    <source>
        <strain evidence="1">DSM 18626</strain>
    </source>
</reference>
<dbReference type="InterPro" id="IPR021866">
    <property type="entry name" value="SpoIIAA-like"/>
</dbReference>
<dbReference type="Pfam" id="PF11964">
    <property type="entry name" value="SpoIIAA-like"/>
    <property type="match status" value="1"/>
</dbReference>
<evidence type="ECO:0000313" key="1">
    <source>
        <dbReference type="EMBL" id="QRJ63443.1"/>
    </source>
</evidence>
<accession>A0A974SNM3</accession>
<keyword evidence="2" id="KW-1185">Reference proteome</keyword>
<dbReference type="Proteomes" id="UP000663444">
    <property type="component" value="Chromosome"/>
</dbReference>
<dbReference type="InterPro" id="IPR038396">
    <property type="entry name" value="SpoIIAA-like_sf"/>
</dbReference>